<accession>A0AA42L5W7</accession>
<evidence type="ECO:0000313" key="2">
    <source>
        <dbReference type="EMBL" id="MDH2004547.1"/>
    </source>
</evidence>
<dbReference type="RefSeq" id="WP_274754443.1">
    <property type="nucleotide sequence ID" value="NZ_CAURON010000025.1"/>
</dbReference>
<comment type="caution">
    <text evidence="1">The sequence shown here is derived from an EMBL/GenBank/DDBJ whole genome shotgun (WGS) entry which is preliminary data.</text>
</comment>
<organism evidence="1 3">
    <name type="scientific">Comamonas aquatica</name>
    <dbReference type="NCBI Taxonomy" id="225991"/>
    <lineage>
        <taxon>Bacteria</taxon>
        <taxon>Pseudomonadati</taxon>
        <taxon>Pseudomonadota</taxon>
        <taxon>Betaproteobacteria</taxon>
        <taxon>Burkholderiales</taxon>
        <taxon>Comamonadaceae</taxon>
        <taxon>Comamonas</taxon>
    </lineage>
</organism>
<evidence type="ECO:0000313" key="1">
    <source>
        <dbReference type="EMBL" id="MDH0361621.1"/>
    </source>
</evidence>
<sequence>MIESNGFFAGFHKFAISKSLISLQKHVLFRVAPDQIAATVQKSAIKW</sequence>
<proteinExistence type="predicted"/>
<protein>
    <submittedName>
        <fullName evidence="1">Uncharacterized protein</fullName>
    </submittedName>
</protein>
<name>A0AA42L5W7_9BURK</name>
<dbReference type="AlphaFoldDB" id="A0AA42L5W7"/>
<dbReference type="EMBL" id="JAOCJW010000004">
    <property type="protein sequence ID" value="MDH2004547.1"/>
    <property type="molecule type" value="Genomic_DNA"/>
</dbReference>
<reference evidence="1" key="1">
    <citation type="submission" date="2022-09" db="EMBL/GenBank/DDBJ databases">
        <title>Intensive care unit water sources are persistently colonized with multi-drug resistant bacteria and are the site of extensive horizontal gene transfer of antibiotic resistance genes.</title>
        <authorList>
            <person name="Diorio-Toth L."/>
        </authorList>
    </citation>
    <scope>NUCLEOTIDE SEQUENCE</scope>
    <source>
        <strain evidence="2">GD03686</strain>
        <strain evidence="1">GD04130</strain>
    </source>
</reference>
<dbReference type="Proteomes" id="UP001161294">
    <property type="component" value="Unassembled WGS sequence"/>
</dbReference>
<dbReference type="EMBL" id="JAODZU010000001">
    <property type="protein sequence ID" value="MDH0361621.1"/>
    <property type="molecule type" value="Genomic_DNA"/>
</dbReference>
<dbReference type="Proteomes" id="UP001158297">
    <property type="component" value="Unassembled WGS sequence"/>
</dbReference>
<gene>
    <name evidence="2" type="ORF">N5J23_03140</name>
    <name evidence="1" type="ORF">N7330_00885</name>
</gene>
<evidence type="ECO:0000313" key="3">
    <source>
        <dbReference type="Proteomes" id="UP001158297"/>
    </source>
</evidence>